<dbReference type="Proteomes" id="UP000325081">
    <property type="component" value="Unassembled WGS sequence"/>
</dbReference>
<protein>
    <submittedName>
        <fullName evidence="1">Outer membrane usher protein FanD</fullName>
    </submittedName>
</protein>
<keyword evidence="2" id="KW-1185">Reference proteome</keyword>
<proteinExistence type="predicted"/>
<name>A0A5A7RBK8_STRAF</name>
<feature type="non-terminal residue" evidence="1">
    <location>
        <position position="166"/>
    </location>
</feature>
<feature type="non-terminal residue" evidence="1">
    <location>
        <position position="1"/>
    </location>
</feature>
<evidence type="ECO:0000313" key="1">
    <source>
        <dbReference type="EMBL" id="GER55123.1"/>
    </source>
</evidence>
<sequence>LSAAHSSTVGRLIRAPVPFAIHEFCGKLALLKNIKDHGCKLKHNPLMKPSLIIEDGENGVSKSSAEATDTEVFENESLVKEIFIHDEFQRGSKKSIEQEKDVEVTECSPVAVLKVGTQDTSKLLMNAKQNREYGLARKENDWKLDVKLARERMVQLKLPVAESVRH</sequence>
<evidence type="ECO:0000313" key="2">
    <source>
        <dbReference type="Proteomes" id="UP000325081"/>
    </source>
</evidence>
<comment type="caution">
    <text evidence="1">The sequence shown here is derived from an EMBL/GenBank/DDBJ whole genome shotgun (WGS) entry which is preliminary data.</text>
</comment>
<dbReference type="EMBL" id="BKCP01011626">
    <property type="protein sequence ID" value="GER55123.1"/>
    <property type="molecule type" value="Genomic_DNA"/>
</dbReference>
<accession>A0A5A7RBK8</accession>
<gene>
    <name evidence="1" type="ORF">STAS_32772</name>
</gene>
<organism evidence="1 2">
    <name type="scientific">Striga asiatica</name>
    <name type="common">Asiatic witchweed</name>
    <name type="synonym">Buchnera asiatica</name>
    <dbReference type="NCBI Taxonomy" id="4170"/>
    <lineage>
        <taxon>Eukaryota</taxon>
        <taxon>Viridiplantae</taxon>
        <taxon>Streptophyta</taxon>
        <taxon>Embryophyta</taxon>
        <taxon>Tracheophyta</taxon>
        <taxon>Spermatophyta</taxon>
        <taxon>Magnoliopsida</taxon>
        <taxon>eudicotyledons</taxon>
        <taxon>Gunneridae</taxon>
        <taxon>Pentapetalae</taxon>
        <taxon>asterids</taxon>
        <taxon>lamiids</taxon>
        <taxon>Lamiales</taxon>
        <taxon>Orobanchaceae</taxon>
        <taxon>Buchnereae</taxon>
        <taxon>Striga</taxon>
    </lineage>
</organism>
<dbReference type="AlphaFoldDB" id="A0A5A7RBK8"/>
<reference evidence="2" key="1">
    <citation type="journal article" date="2019" name="Curr. Biol.">
        <title>Genome Sequence of Striga asiatica Provides Insight into the Evolution of Plant Parasitism.</title>
        <authorList>
            <person name="Yoshida S."/>
            <person name="Kim S."/>
            <person name="Wafula E.K."/>
            <person name="Tanskanen J."/>
            <person name="Kim Y.M."/>
            <person name="Honaas L."/>
            <person name="Yang Z."/>
            <person name="Spallek T."/>
            <person name="Conn C.E."/>
            <person name="Ichihashi Y."/>
            <person name="Cheong K."/>
            <person name="Cui S."/>
            <person name="Der J.P."/>
            <person name="Gundlach H."/>
            <person name="Jiao Y."/>
            <person name="Hori C."/>
            <person name="Ishida J.K."/>
            <person name="Kasahara H."/>
            <person name="Kiba T."/>
            <person name="Kim M.S."/>
            <person name="Koo N."/>
            <person name="Laohavisit A."/>
            <person name="Lee Y.H."/>
            <person name="Lumba S."/>
            <person name="McCourt P."/>
            <person name="Mortimer J.C."/>
            <person name="Mutuku J.M."/>
            <person name="Nomura T."/>
            <person name="Sasaki-Sekimoto Y."/>
            <person name="Seto Y."/>
            <person name="Wang Y."/>
            <person name="Wakatake T."/>
            <person name="Sakakibara H."/>
            <person name="Demura T."/>
            <person name="Yamaguchi S."/>
            <person name="Yoneyama K."/>
            <person name="Manabe R.I."/>
            <person name="Nelson D.C."/>
            <person name="Schulman A.H."/>
            <person name="Timko M.P."/>
            <person name="dePamphilis C.W."/>
            <person name="Choi D."/>
            <person name="Shirasu K."/>
        </authorList>
    </citation>
    <scope>NUCLEOTIDE SEQUENCE [LARGE SCALE GENOMIC DNA]</scope>
    <source>
        <strain evidence="2">cv. UVA1</strain>
    </source>
</reference>
<dbReference type="OrthoDB" id="751607at2759"/>